<dbReference type="OrthoDB" id="189973at2157"/>
<keyword evidence="3" id="KW-1185">Reference proteome</keyword>
<dbReference type="EMBL" id="FNPB01000002">
    <property type="protein sequence ID" value="SDX74047.1"/>
    <property type="molecule type" value="Genomic_DNA"/>
</dbReference>
<sequence>MSETATGRGSDGGGQFPLDAVLAVFQDRTDLARPLTANDVMDRLGCSRRTAHNKLNALVDQGALATRKVGARGRVWWIPLPDERSADRAPDAPGTSGAATPDRDPAVEAEIAAADIPGTGDTLRQRREALRATYDYLSENPDATETEFLTEVFPEHPAGFKTADKWWAVIKPALTELPNVDVAEDREHVWHYLGG</sequence>
<dbReference type="STRING" id="660517.SAMN04487946_10266"/>
<feature type="region of interest" description="Disordered" evidence="1">
    <location>
        <begin position="84"/>
        <end position="105"/>
    </location>
</feature>
<evidence type="ECO:0000313" key="2">
    <source>
        <dbReference type="EMBL" id="SDX74047.1"/>
    </source>
</evidence>
<dbReference type="InterPro" id="IPR036388">
    <property type="entry name" value="WH-like_DNA-bd_sf"/>
</dbReference>
<dbReference type="RefSeq" id="WP_089765425.1">
    <property type="nucleotide sequence ID" value="NZ_FNPB01000002.1"/>
</dbReference>
<protein>
    <submittedName>
        <fullName evidence="2">Helix-turn-helix domain-containing protein</fullName>
    </submittedName>
</protein>
<dbReference type="InterPro" id="IPR036390">
    <property type="entry name" value="WH_DNA-bd_sf"/>
</dbReference>
<reference evidence="3" key="1">
    <citation type="submission" date="2016-10" db="EMBL/GenBank/DDBJ databases">
        <authorList>
            <person name="Varghese N."/>
            <person name="Submissions S."/>
        </authorList>
    </citation>
    <scope>NUCLEOTIDE SEQUENCE [LARGE SCALE GENOMIC DNA]</scope>
    <source>
        <strain evidence="3">CGMCC 1.10118</strain>
    </source>
</reference>
<organism evidence="2 3">
    <name type="scientific">Halobellus clavatus</name>
    <dbReference type="NCBI Taxonomy" id="660517"/>
    <lineage>
        <taxon>Archaea</taxon>
        <taxon>Methanobacteriati</taxon>
        <taxon>Methanobacteriota</taxon>
        <taxon>Stenosarchaea group</taxon>
        <taxon>Halobacteria</taxon>
        <taxon>Halobacteriales</taxon>
        <taxon>Haloferacaceae</taxon>
        <taxon>Halobellus</taxon>
    </lineage>
</organism>
<name>A0A1H3E607_9EURY</name>
<dbReference type="SUPFAM" id="SSF46785">
    <property type="entry name" value="Winged helix' DNA-binding domain"/>
    <property type="match status" value="1"/>
</dbReference>
<dbReference type="Gene3D" id="1.10.10.10">
    <property type="entry name" value="Winged helix-like DNA-binding domain superfamily/Winged helix DNA-binding domain"/>
    <property type="match status" value="1"/>
</dbReference>
<accession>A0A1H3E607</accession>
<dbReference type="Proteomes" id="UP000199170">
    <property type="component" value="Unassembled WGS sequence"/>
</dbReference>
<proteinExistence type="predicted"/>
<evidence type="ECO:0000313" key="3">
    <source>
        <dbReference type="Proteomes" id="UP000199170"/>
    </source>
</evidence>
<dbReference type="AlphaFoldDB" id="A0A1H3E607"/>
<evidence type="ECO:0000256" key="1">
    <source>
        <dbReference type="SAM" id="MobiDB-lite"/>
    </source>
</evidence>
<gene>
    <name evidence="2" type="ORF">SAMN04487946_10266</name>
</gene>